<feature type="domain" description="Virulence-associated protein E-like" evidence="2">
    <location>
        <begin position="163"/>
        <end position="326"/>
    </location>
</feature>
<evidence type="ECO:0000259" key="2">
    <source>
        <dbReference type="Pfam" id="PF05272"/>
    </source>
</evidence>
<dbReference type="InterPro" id="IPR007936">
    <property type="entry name" value="VapE-like_dom"/>
</dbReference>
<evidence type="ECO:0000313" key="3">
    <source>
        <dbReference type="EMBL" id="KRR26210.1"/>
    </source>
</evidence>
<organism evidence="3 4">
    <name type="scientific">Bradyrhizobium lablabi</name>
    <dbReference type="NCBI Taxonomy" id="722472"/>
    <lineage>
        <taxon>Bacteria</taxon>
        <taxon>Pseudomonadati</taxon>
        <taxon>Pseudomonadota</taxon>
        <taxon>Alphaproteobacteria</taxon>
        <taxon>Hyphomicrobiales</taxon>
        <taxon>Nitrobacteraceae</taxon>
        <taxon>Bradyrhizobium</taxon>
    </lineage>
</organism>
<dbReference type="Pfam" id="PF05272">
    <property type="entry name" value="VapE-like_dom"/>
    <property type="match status" value="1"/>
</dbReference>
<evidence type="ECO:0000256" key="1">
    <source>
        <dbReference type="SAM" id="MobiDB-lite"/>
    </source>
</evidence>
<gene>
    <name evidence="3" type="ORF">CQ14_21275</name>
</gene>
<dbReference type="RefSeq" id="WP_057857303.1">
    <property type="nucleotide sequence ID" value="NZ_LLYB01000047.1"/>
</dbReference>
<feature type="compositionally biased region" description="Low complexity" evidence="1">
    <location>
        <begin position="478"/>
        <end position="502"/>
    </location>
</feature>
<feature type="region of interest" description="Disordered" evidence="1">
    <location>
        <begin position="474"/>
        <end position="510"/>
    </location>
</feature>
<dbReference type="Proteomes" id="UP000051660">
    <property type="component" value="Unassembled WGS sequence"/>
</dbReference>
<sequence>MREIPVPPALLAPSNVRASASIPAISHAEEAHQQASLARFGVLTDNDVDVENATGFVRNYMNVQGIEVLFNGTLSLHGRSLQAMTPDDIDDVLAVDPPSFADLLDEMVLAARDVGSRLKRTELSSALRQVVRAQRKSRQISVLRPLLNNCSPEELAQAKTVWRRIGDLFDMQNELAIAVLQHFCWSVKQKQLGRPVLHHCMPIIFSTTQGTGKTVFVKKFLSPLRELASDTALFTDLADRRSGEIFRFPVILLDDMESIPAAMVPVLKQVLTSDHLQRRKLGTSLSVSIRQAGIPIGTSNRMIHELVEDDTGHRRFAMLPFRNGAVAKGGDATVWDTVNAINYELLWRSIDAFAPSPLLPYRADLQRHEDGASSKGGMLGWLIGLDLESEAVRNLTTLRGLRAQELRDLFQVQTGIEMSAQRFASEMQRYLLRPDTPFGDKIRTEHGALYRLKRKVPDGNPIHQDVGQRMTVAEVQMSAPASSGPSSSSSSSASSGPSGSSADVGGKVGA</sequence>
<proteinExistence type="predicted"/>
<dbReference type="EMBL" id="LLYB01000047">
    <property type="protein sequence ID" value="KRR26210.1"/>
    <property type="molecule type" value="Genomic_DNA"/>
</dbReference>
<accession>A0A0R3N1N1</accession>
<reference evidence="3 4" key="1">
    <citation type="submission" date="2014-03" db="EMBL/GenBank/DDBJ databases">
        <title>Bradyrhizobium valentinum sp. nov., isolated from effective nodules of Lupinus mariae-josephae, a lupine endemic of basic-lime soils in Eastern Spain.</title>
        <authorList>
            <person name="Duran D."/>
            <person name="Rey L."/>
            <person name="Navarro A."/>
            <person name="Busquets A."/>
            <person name="Imperial J."/>
            <person name="Ruiz-Argueso T."/>
        </authorList>
    </citation>
    <scope>NUCLEOTIDE SEQUENCE [LARGE SCALE GENOMIC DNA]</scope>
    <source>
        <strain evidence="3 4">CCBAU 23086</strain>
    </source>
</reference>
<evidence type="ECO:0000313" key="4">
    <source>
        <dbReference type="Proteomes" id="UP000051660"/>
    </source>
</evidence>
<dbReference type="OrthoDB" id="7569490at2"/>
<protein>
    <recommendedName>
        <fullName evidence="2">Virulence-associated protein E-like domain-containing protein</fullName>
    </recommendedName>
</protein>
<comment type="caution">
    <text evidence="3">The sequence shown here is derived from an EMBL/GenBank/DDBJ whole genome shotgun (WGS) entry which is preliminary data.</text>
</comment>
<dbReference type="AlphaFoldDB" id="A0A0R3N1N1"/>
<name>A0A0R3N1N1_9BRAD</name>